<dbReference type="PANTHER" id="PTHR46618">
    <property type="entry name" value="ARMADILLO REPEAT-CONTAINING PROTEIN 3"/>
    <property type="match status" value="1"/>
</dbReference>
<dbReference type="AlphaFoldDB" id="A0A6N2LII4"/>
<dbReference type="SUPFAM" id="SSF48371">
    <property type="entry name" value="ARM repeat"/>
    <property type="match status" value="1"/>
</dbReference>
<gene>
    <name evidence="2" type="ORF">SVIM_LOCUS234820</name>
</gene>
<dbReference type="InterPro" id="IPR052441">
    <property type="entry name" value="Armadillo-Ser/Thr_Kinase"/>
</dbReference>
<accession>A0A6N2LII4</accession>
<keyword evidence="1" id="KW-0677">Repeat</keyword>
<name>A0A6N2LII4_SALVM</name>
<reference evidence="2" key="1">
    <citation type="submission" date="2019-03" db="EMBL/GenBank/DDBJ databases">
        <authorList>
            <person name="Mank J."/>
            <person name="Almeida P."/>
        </authorList>
    </citation>
    <scope>NUCLEOTIDE SEQUENCE</scope>
    <source>
        <strain evidence="2">78183</strain>
    </source>
</reference>
<sequence length="191" mass="21223">MKQGNAVVVDAGKNDLATRLRATIAQKQMENEMGQTNGGGDLFSLMMVFDEKLPPENLFPLQVIFFVLQLINQIVRMEATYFLQQLCQSSSLTLQMFIACRGIPILILKCIDNLSTDPNCLENLQRADAITYLIPNLELKDGPLVDHIHSELLFSMLKAAFERDGQSSGGQVLVKQMATSLLKALHINTVL</sequence>
<evidence type="ECO:0000256" key="1">
    <source>
        <dbReference type="ARBA" id="ARBA00022737"/>
    </source>
</evidence>
<protein>
    <submittedName>
        <fullName evidence="2">Uncharacterized protein</fullName>
    </submittedName>
</protein>
<dbReference type="PANTHER" id="PTHR46618:SF1">
    <property type="entry name" value="ARMADILLO REPEAT-CONTAINING PROTEIN 3"/>
    <property type="match status" value="1"/>
</dbReference>
<organism evidence="2">
    <name type="scientific">Salix viminalis</name>
    <name type="common">Common osier</name>
    <name type="synonym">Basket willow</name>
    <dbReference type="NCBI Taxonomy" id="40686"/>
    <lineage>
        <taxon>Eukaryota</taxon>
        <taxon>Viridiplantae</taxon>
        <taxon>Streptophyta</taxon>
        <taxon>Embryophyta</taxon>
        <taxon>Tracheophyta</taxon>
        <taxon>Spermatophyta</taxon>
        <taxon>Magnoliopsida</taxon>
        <taxon>eudicotyledons</taxon>
        <taxon>Gunneridae</taxon>
        <taxon>Pentapetalae</taxon>
        <taxon>rosids</taxon>
        <taxon>fabids</taxon>
        <taxon>Malpighiales</taxon>
        <taxon>Salicaceae</taxon>
        <taxon>Saliceae</taxon>
        <taxon>Salix</taxon>
    </lineage>
</organism>
<evidence type="ECO:0000313" key="2">
    <source>
        <dbReference type="EMBL" id="VFU40668.1"/>
    </source>
</evidence>
<proteinExistence type="predicted"/>
<dbReference type="InterPro" id="IPR016024">
    <property type="entry name" value="ARM-type_fold"/>
</dbReference>
<dbReference type="EMBL" id="CAADRP010001552">
    <property type="protein sequence ID" value="VFU40668.1"/>
    <property type="molecule type" value="Genomic_DNA"/>
</dbReference>